<dbReference type="SUPFAM" id="SSF51445">
    <property type="entry name" value="(Trans)glycosidases"/>
    <property type="match status" value="1"/>
</dbReference>
<dbReference type="PANTHER" id="PTHR43002">
    <property type="entry name" value="GLYCOGEN DEBRANCHING ENZYME"/>
    <property type="match status" value="1"/>
</dbReference>
<reference evidence="3" key="1">
    <citation type="submission" date="2021-02" db="EMBL/GenBank/DDBJ databases">
        <authorList>
            <person name="Nowell W R."/>
        </authorList>
    </citation>
    <scope>NUCLEOTIDE SEQUENCE</scope>
</reference>
<dbReference type="GO" id="GO:0004553">
    <property type="term" value="F:hydrolase activity, hydrolyzing O-glycosyl compounds"/>
    <property type="evidence" value="ECO:0007669"/>
    <property type="project" value="InterPro"/>
</dbReference>
<name>A0A814BBG0_9BILA</name>
<gene>
    <name evidence="3" type="ORF">ZHD862_LOCUS8539</name>
</gene>
<dbReference type="EMBL" id="CAJNOT010000277">
    <property type="protein sequence ID" value="CAF0923699.1"/>
    <property type="molecule type" value="Genomic_DNA"/>
</dbReference>
<dbReference type="InterPro" id="IPR013783">
    <property type="entry name" value="Ig-like_fold"/>
</dbReference>
<proteinExistence type="inferred from homology"/>
<dbReference type="InterPro" id="IPR006047">
    <property type="entry name" value="GH13_cat_dom"/>
</dbReference>
<dbReference type="Pfam" id="PF00128">
    <property type="entry name" value="Alpha-amylase"/>
    <property type="match status" value="1"/>
</dbReference>
<evidence type="ECO:0000259" key="2">
    <source>
        <dbReference type="SMART" id="SM00642"/>
    </source>
</evidence>
<feature type="domain" description="Glycosyl hydrolase family 13 catalytic" evidence="2">
    <location>
        <begin position="111"/>
        <end position="448"/>
    </location>
</feature>
<dbReference type="Pfam" id="PF02922">
    <property type="entry name" value="CBM_48"/>
    <property type="match status" value="1"/>
</dbReference>
<dbReference type="InterPro" id="IPR014756">
    <property type="entry name" value="Ig_E-set"/>
</dbReference>
<dbReference type="InterPro" id="IPR004193">
    <property type="entry name" value="Glyco_hydro_13_N"/>
</dbReference>
<dbReference type="Proteomes" id="UP000663864">
    <property type="component" value="Unassembled WGS sequence"/>
</dbReference>
<evidence type="ECO:0000313" key="3">
    <source>
        <dbReference type="EMBL" id="CAF0923699.1"/>
    </source>
</evidence>
<sequence length="537" mass="63560">MIFSLFAPTIDEVKLILDDHDIPMNKQSDGTFLCSVNNISDGDHRYKFRISKKGWIFSTSIDIVDPYATKYDPEEQFGYITIKNGKKYNNEFNWQYDHIQLPENKELILYELYVADFSKNGQFSGVIDKLDYLSELGINAIELMPIMGSQGKEHDWGYLPRHFFCLKSTYGSINDLKLLVDKCHQRKIRVFLDCVFNHSDKECPLALIDRNYWYYKGKHHPDDPYWWGPEFNYEFEDKNLNIKPAVKFVTDVMKYWIKEFHLDGVRFDAAKQMDNYDILRHLDLIGRSIYPFKPFFSQAEYVPERKDLCKEYDGPVDACWSSSFHQSLRCFLAFKKDQIDKLENLANLKYIFSSKNFINYLSCHDNERLLHDIGKKDSNNFIKMETAIILLFTSAGIPMIRQGEELGDDRKLGNNQVEKSCFPMPWYLLEKDFNIHLLNTFKHLIKLRHTNKSLQEDQIKFFYEDNQNKILCYYRGINLVVITHFDKMPKIKYIIGNFPQNGIWIDYITNEQVLVDDINNLTLDLLPFESRLYIKQT</sequence>
<organism evidence="3 4">
    <name type="scientific">Rotaria sordida</name>
    <dbReference type="NCBI Taxonomy" id="392033"/>
    <lineage>
        <taxon>Eukaryota</taxon>
        <taxon>Metazoa</taxon>
        <taxon>Spiralia</taxon>
        <taxon>Gnathifera</taxon>
        <taxon>Rotifera</taxon>
        <taxon>Eurotatoria</taxon>
        <taxon>Bdelloidea</taxon>
        <taxon>Philodinida</taxon>
        <taxon>Philodinidae</taxon>
        <taxon>Rotaria</taxon>
    </lineage>
</organism>
<dbReference type="Gene3D" id="3.20.20.80">
    <property type="entry name" value="Glycosidases"/>
    <property type="match status" value="1"/>
</dbReference>
<dbReference type="GO" id="GO:0005978">
    <property type="term" value="P:glycogen biosynthetic process"/>
    <property type="evidence" value="ECO:0007669"/>
    <property type="project" value="InterPro"/>
</dbReference>
<dbReference type="Gene3D" id="2.60.40.10">
    <property type="entry name" value="Immunoglobulins"/>
    <property type="match status" value="1"/>
</dbReference>
<dbReference type="InterPro" id="IPR017853">
    <property type="entry name" value="GH"/>
</dbReference>
<dbReference type="SUPFAM" id="SSF81296">
    <property type="entry name" value="E set domains"/>
    <property type="match status" value="1"/>
</dbReference>
<evidence type="ECO:0000256" key="1">
    <source>
        <dbReference type="ARBA" id="ARBA00008061"/>
    </source>
</evidence>
<evidence type="ECO:0000313" key="4">
    <source>
        <dbReference type="Proteomes" id="UP000663864"/>
    </source>
</evidence>
<accession>A0A814BBG0</accession>
<dbReference type="GO" id="GO:0003844">
    <property type="term" value="F:1,4-alpha-glucan branching enzyme activity"/>
    <property type="evidence" value="ECO:0007669"/>
    <property type="project" value="InterPro"/>
</dbReference>
<comment type="caution">
    <text evidence="3">The sequence shown here is derived from an EMBL/GenBank/DDBJ whole genome shotgun (WGS) entry which is preliminary data.</text>
</comment>
<protein>
    <recommendedName>
        <fullName evidence="2">Glycosyl hydrolase family 13 catalytic domain-containing protein</fullName>
    </recommendedName>
</protein>
<comment type="similarity">
    <text evidence="1">Belongs to the glycosyl hydrolase 13 family.</text>
</comment>
<dbReference type="AlphaFoldDB" id="A0A814BBG0"/>
<dbReference type="SMART" id="SM00642">
    <property type="entry name" value="Aamy"/>
    <property type="match status" value="1"/>
</dbReference>